<evidence type="ECO:0000313" key="2">
    <source>
        <dbReference type="EMBL" id="MFC4955646.1"/>
    </source>
</evidence>
<keyword evidence="3" id="KW-1185">Reference proteome</keyword>
<dbReference type="EMBL" id="JBHSIZ010000005">
    <property type="protein sequence ID" value="MFC4955646.1"/>
    <property type="molecule type" value="Genomic_DNA"/>
</dbReference>
<organism evidence="2 3">
    <name type="scientific">Streptomyces mauvecolor</name>
    <dbReference type="NCBI Taxonomy" id="58345"/>
    <lineage>
        <taxon>Bacteria</taxon>
        <taxon>Bacillati</taxon>
        <taxon>Actinomycetota</taxon>
        <taxon>Actinomycetes</taxon>
        <taxon>Kitasatosporales</taxon>
        <taxon>Streptomycetaceae</taxon>
        <taxon>Streptomyces</taxon>
    </lineage>
</organism>
<name>A0ABV9UFC1_9ACTN</name>
<dbReference type="RefSeq" id="WP_344370518.1">
    <property type="nucleotide sequence ID" value="NZ_BAAASQ010000001.1"/>
</dbReference>
<dbReference type="Proteomes" id="UP001595834">
    <property type="component" value="Unassembled WGS sequence"/>
</dbReference>
<gene>
    <name evidence="2" type="ORF">ACFPFX_04960</name>
</gene>
<keyword evidence="1" id="KW-1133">Transmembrane helix</keyword>
<feature type="transmembrane region" description="Helical" evidence="1">
    <location>
        <begin position="106"/>
        <end position="127"/>
    </location>
</feature>
<accession>A0ABV9UFC1</accession>
<feature type="transmembrane region" description="Helical" evidence="1">
    <location>
        <begin position="57"/>
        <end position="78"/>
    </location>
</feature>
<sequence>MTEPQQTDAFPVPDRVIDPGLPPRQRALIQRAPRALLVPAGTDTPPRPRLHSPLRSALPVLLKGSIPVAIGAMLVHVLDRASAPSSGSRTTLAALEQKWAHTAVPYVRTAVTVTALLVAVVAFLAALDHAIDSRRRALTAAHGRYVLADELTDDAWHLLARAHHAQHAIVASRVHREDLIDRDANAYMLPAQLWEIALSLALYSKLCRQEPDHPQGAALISVLRDRRRALDASLRGITCRVRALEDYAQQTAEADARYEELQQIHYLNDRSDQVLDLVARTAGDEHAIEEVHGIAAQAEVITGAFDQALNEAREAGRAALPR</sequence>
<proteinExistence type="predicted"/>
<reference evidence="3" key="1">
    <citation type="journal article" date="2019" name="Int. J. Syst. Evol. Microbiol.">
        <title>The Global Catalogue of Microorganisms (GCM) 10K type strain sequencing project: providing services to taxonomists for standard genome sequencing and annotation.</title>
        <authorList>
            <consortium name="The Broad Institute Genomics Platform"/>
            <consortium name="The Broad Institute Genome Sequencing Center for Infectious Disease"/>
            <person name="Wu L."/>
            <person name="Ma J."/>
        </authorList>
    </citation>
    <scope>NUCLEOTIDE SEQUENCE [LARGE SCALE GENOMIC DNA]</scope>
    <source>
        <strain evidence="3">CCM 7224</strain>
    </source>
</reference>
<protein>
    <submittedName>
        <fullName evidence="2">Uncharacterized protein</fullName>
    </submittedName>
</protein>
<evidence type="ECO:0000313" key="3">
    <source>
        <dbReference type="Proteomes" id="UP001595834"/>
    </source>
</evidence>
<comment type="caution">
    <text evidence="2">The sequence shown here is derived from an EMBL/GenBank/DDBJ whole genome shotgun (WGS) entry which is preliminary data.</text>
</comment>
<evidence type="ECO:0000256" key="1">
    <source>
        <dbReference type="SAM" id="Phobius"/>
    </source>
</evidence>
<keyword evidence="1" id="KW-0472">Membrane</keyword>
<keyword evidence="1" id="KW-0812">Transmembrane</keyword>